<dbReference type="Proteomes" id="UP000321353">
    <property type="component" value="Chromosome"/>
</dbReference>
<protein>
    <submittedName>
        <fullName evidence="2">Uncharacterized protein</fullName>
    </submittedName>
</protein>
<proteinExistence type="predicted"/>
<dbReference type="KEGG" id="smam:Mal15_05940"/>
<keyword evidence="3" id="KW-1185">Reference proteome</keyword>
<organism evidence="2 3">
    <name type="scientific">Stieleria maiorica</name>
    <dbReference type="NCBI Taxonomy" id="2795974"/>
    <lineage>
        <taxon>Bacteria</taxon>
        <taxon>Pseudomonadati</taxon>
        <taxon>Planctomycetota</taxon>
        <taxon>Planctomycetia</taxon>
        <taxon>Pirellulales</taxon>
        <taxon>Pirellulaceae</taxon>
        <taxon>Stieleria</taxon>
    </lineage>
</organism>
<evidence type="ECO:0000313" key="3">
    <source>
        <dbReference type="Proteomes" id="UP000321353"/>
    </source>
</evidence>
<sequence length="531" mass="58270">MHVPPCDARPCGACPLCDARFRSAPEMDFQMPTHDATSNRRAFLASSLAVASASITSSARAAIVSAESASVVAAVHDLMRVRIEIDVKGNVRVSDNALASKETRQTFPIKSEAVLDYEERYLKPKDATESSEIVAAERYYHTATNQSVLNKTSTDQDLRESMRHAIVRRESLPETIYSADSFFTHGELSLLKSPVSSVSVNRFLPGESVIQGDRYELDSDALCSVLNLTSVDSGRVESEVTEVSADTVRFKLEGDIEGSVDGVGTRLRLIGKMTFDRREKTCTWLALAIHETREISRAVPGFDVSATIRMVRRPMPQPVALPAQPAVIDFDRSPPGERLYVELQSRQLGVGAMMDRKWRMISDAPGSAVMRMIDNELSIAQCNLRPLVQLPEGKQWTVEAFEAAVRQTLGDKLTQVIEGDQRVSAQGLRVLRVVADGETQGVPIRWIMMHFSDDDGNRVQATFTMSADKVEAFAGNDAQLADSLRFLEKADIHDGKPGDEKSLAGETDAQPEIAGRSAPHDAETTSSSDLR</sequence>
<reference evidence="2 3" key="1">
    <citation type="submission" date="2019-02" db="EMBL/GenBank/DDBJ databases">
        <title>Planctomycetal bacteria perform biofilm scaping via a novel small molecule.</title>
        <authorList>
            <person name="Jeske O."/>
            <person name="Boedeker C."/>
            <person name="Wiegand S."/>
            <person name="Breitling P."/>
            <person name="Kallscheuer N."/>
            <person name="Jogler M."/>
            <person name="Rohde M."/>
            <person name="Petersen J."/>
            <person name="Medema M.H."/>
            <person name="Surup F."/>
            <person name="Jogler C."/>
        </authorList>
    </citation>
    <scope>NUCLEOTIDE SEQUENCE [LARGE SCALE GENOMIC DNA]</scope>
    <source>
        <strain evidence="2 3">Mal15</strain>
    </source>
</reference>
<gene>
    <name evidence="2" type="ORF">Mal15_05940</name>
</gene>
<name>A0A5B9M8P3_9BACT</name>
<feature type="compositionally biased region" description="Basic and acidic residues" evidence="1">
    <location>
        <begin position="491"/>
        <end position="503"/>
    </location>
</feature>
<dbReference type="AlphaFoldDB" id="A0A5B9M8P3"/>
<evidence type="ECO:0000256" key="1">
    <source>
        <dbReference type="SAM" id="MobiDB-lite"/>
    </source>
</evidence>
<feature type="region of interest" description="Disordered" evidence="1">
    <location>
        <begin position="491"/>
        <end position="531"/>
    </location>
</feature>
<dbReference type="EMBL" id="CP036264">
    <property type="protein sequence ID" value="QEF96566.1"/>
    <property type="molecule type" value="Genomic_DNA"/>
</dbReference>
<accession>A0A5B9M8P3</accession>
<evidence type="ECO:0000313" key="2">
    <source>
        <dbReference type="EMBL" id="QEF96566.1"/>
    </source>
</evidence>